<name>A0A2S8II24_RHOOP</name>
<keyword evidence="2" id="KW-0472">Membrane</keyword>
<evidence type="ECO:0000313" key="4">
    <source>
        <dbReference type="Proteomes" id="UP000239290"/>
    </source>
</evidence>
<evidence type="ECO:0000256" key="2">
    <source>
        <dbReference type="SAM" id="Phobius"/>
    </source>
</evidence>
<feature type="compositionally biased region" description="Low complexity" evidence="1">
    <location>
        <begin position="161"/>
        <end position="210"/>
    </location>
</feature>
<evidence type="ECO:0008006" key="5">
    <source>
        <dbReference type="Google" id="ProtNLM"/>
    </source>
</evidence>
<keyword evidence="2" id="KW-1133">Transmembrane helix</keyword>
<reference evidence="4" key="1">
    <citation type="submission" date="2018-02" db="EMBL/GenBank/DDBJ databases">
        <title>Draft genome sequencing of Rhodococcus opacus KU647198.</title>
        <authorList>
            <person name="Zheng B.-X."/>
        </authorList>
    </citation>
    <scope>NUCLEOTIDE SEQUENCE [LARGE SCALE GENOMIC DNA]</scope>
    <source>
        <strain evidence="4">04-OD7</strain>
    </source>
</reference>
<feature type="region of interest" description="Disordered" evidence="1">
    <location>
        <begin position="159"/>
        <end position="210"/>
    </location>
</feature>
<sequence length="358" mass="37244">MKELVVTTRRKFGWGVGAVAVLALFGSCIDDDSRSDGTVTAQTSTSSARTTTAARIPVPQRPEWQGSVLEYDVNAGSGPGLYIDVDGQRTRVDLSHVGAVSCGGYAAWESNRAAVLGRLAELAPIGADVRVVRATSSVGGSLTPGGYVYLSASEAGSSEVTATTTPAPTTTATASTASTPPTTTRLSSTTQTSPTSTTTTTTAPSAAQSSADSDVILNEILLAEGFGTLDMPDINLSALAPIPLDQQLASAEKSNATATNAARWTRLLTAYRHAWDTRSGLQALCRNDDDTAIVKADQKAELDRLRAGPDGRLYTSDDDHATYKFDENGNIYVEAPAYTSSGGSGGGGGGFCRRSRWC</sequence>
<evidence type="ECO:0000256" key="1">
    <source>
        <dbReference type="SAM" id="MobiDB-lite"/>
    </source>
</evidence>
<evidence type="ECO:0000313" key="3">
    <source>
        <dbReference type="EMBL" id="PQP14022.1"/>
    </source>
</evidence>
<feature type="transmembrane region" description="Helical" evidence="2">
    <location>
        <begin position="12"/>
        <end position="29"/>
    </location>
</feature>
<feature type="region of interest" description="Disordered" evidence="1">
    <location>
        <begin position="33"/>
        <end position="53"/>
    </location>
</feature>
<gene>
    <name evidence="3" type="ORF">C5613_41555</name>
</gene>
<proteinExistence type="predicted"/>
<dbReference type="EMBL" id="PUIO01000094">
    <property type="protein sequence ID" value="PQP14022.1"/>
    <property type="molecule type" value="Genomic_DNA"/>
</dbReference>
<protein>
    <recommendedName>
        <fullName evidence="5">Lipoprotein</fullName>
    </recommendedName>
</protein>
<feature type="compositionally biased region" description="Low complexity" evidence="1">
    <location>
        <begin position="38"/>
        <end position="53"/>
    </location>
</feature>
<keyword evidence="2" id="KW-0812">Transmembrane</keyword>
<dbReference type="PROSITE" id="PS51257">
    <property type="entry name" value="PROKAR_LIPOPROTEIN"/>
    <property type="match status" value="1"/>
</dbReference>
<organism evidence="3 4">
    <name type="scientific">Rhodococcus opacus</name>
    <name type="common">Nocardia opaca</name>
    <dbReference type="NCBI Taxonomy" id="37919"/>
    <lineage>
        <taxon>Bacteria</taxon>
        <taxon>Bacillati</taxon>
        <taxon>Actinomycetota</taxon>
        <taxon>Actinomycetes</taxon>
        <taxon>Mycobacteriales</taxon>
        <taxon>Nocardiaceae</taxon>
        <taxon>Rhodococcus</taxon>
    </lineage>
</organism>
<dbReference type="Proteomes" id="UP000239290">
    <property type="component" value="Unassembled WGS sequence"/>
</dbReference>
<comment type="caution">
    <text evidence="3">The sequence shown here is derived from an EMBL/GenBank/DDBJ whole genome shotgun (WGS) entry which is preliminary data.</text>
</comment>
<accession>A0A2S8II24</accession>
<dbReference type="AlphaFoldDB" id="A0A2S8II24"/>